<keyword evidence="2" id="KW-0547">Nucleotide-binding</keyword>
<dbReference type="Pfam" id="PF05191">
    <property type="entry name" value="ADK_lid"/>
    <property type="match status" value="1"/>
</dbReference>
<dbReference type="PROSITE" id="PS00113">
    <property type="entry name" value="ADENYLATE_KINASE"/>
    <property type="match status" value="1"/>
</dbReference>
<dbReference type="AlphaFoldDB" id="A0A382IKJ4"/>
<accession>A0A382IKJ4</accession>
<dbReference type="Pfam" id="PF00406">
    <property type="entry name" value="ADK"/>
    <property type="match status" value="1"/>
</dbReference>
<evidence type="ECO:0000256" key="3">
    <source>
        <dbReference type="ARBA" id="ARBA00022777"/>
    </source>
</evidence>
<dbReference type="InterPro" id="IPR006259">
    <property type="entry name" value="Adenyl_kin_sub"/>
</dbReference>
<dbReference type="InterPro" id="IPR027417">
    <property type="entry name" value="P-loop_NTPase"/>
</dbReference>
<organism evidence="5">
    <name type="scientific">marine metagenome</name>
    <dbReference type="NCBI Taxonomy" id="408172"/>
    <lineage>
        <taxon>unclassified sequences</taxon>
        <taxon>metagenomes</taxon>
        <taxon>ecological metagenomes</taxon>
    </lineage>
</organism>
<dbReference type="SUPFAM" id="SSF52540">
    <property type="entry name" value="P-loop containing nucleoside triphosphate hydrolases"/>
    <property type="match status" value="1"/>
</dbReference>
<feature type="non-terminal residue" evidence="5">
    <location>
        <position position="1"/>
    </location>
</feature>
<dbReference type="NCBIfam" id="NF001381">
    <property type="entry name" value="PRK00279.1-3"/>
    <property type="match status" value="1"/>
</dbReference>
<dbReference type="NCBIfam" id="NF001380">
    <property type="entry name" value="PRK00279.1-2"/>
    <property type="match status" value="1"/>
</dbReference>
<dbReference type="FunFam" id="3.40.50.300:FF:000106">
    <property type="entry name" value="Adenylate kinase mitochondrial"/>
    <property type="match status" value="1"/>
</dbReference>
<dbReference type="EMBL" id="UINC01067959">
    <property type="protein sequence ID" value="SVC00146.1"/>
    <property type="molecule type" value="Genomic_DNA"/>
</dbReference>
<dbReference type="Gene3D" id="3.40.50.300">
    <property type="entry name" value="P-loop containing nucleotide triphosphate hydrolases"/>
    <property type="match status" value="1"/>
</dbReference>
<evidence type="ECO:0000256" key="2">
    <source>
        <dbReference type="ARBA" id="ARBA00022741"/>
    </source>
</evidence>
<sequence>VRLLLIGPPGGGKGTQAKFLVENFSIPQISTGDMLRENVQNGSLLGKEAHKFMTGGQLVPDSVILDMVAKRLDERDCSNGYILDGFPRTIPQAEGLDNLLDGTNQKLDYVVVMDVPDNLIITRLSNRRSCKECGHVYNLIFEPPANAGKCNECNEELYLREDDNPATIQERLTVFHQQTEPVIKYYSNQGITKVIDSKGSIDAIRTEILNNITP</sequence>
<feature type="domain" description="Adenylate kinase active site lid" evidence="4">
    <location>
        <begin position="127"/>
        <end position="162"/>
    </location>
</feature>
<dbReference type="PANTHER" id="PTHR23359">
    <property type="entry name" value="NUCLEOTIDE KINASE"/>
    <property type="match status" value="1"/>
</dbReference>
<evidence type="ECO:0000313" key="5">
    <source>
        <dbReference type="EMBL" id="SVC00146.1"/>
    </source>
</evidence>
<dbReference type="GO" id="GO:0004017">
    <property type="term" value="F:AMP kinase activity"/>
    <property type="evidence" value="ECO:0007669"/>
    <property type="project" value="InterPro"/>
</dbReference>
<dbReference type="InterPro" id="IPR000850">
    <property type="entry name" value="Adenylat/UMP-CMP_kin"/>
</dbReference>
<keyword evidence="3" id="KW-0418">Kinase</keyword>
<keyword evidence="1" id="KW-0808">Transferase</keyword>
<proteinExistence type="inferred from homology"/>
<dbReference type="NCBIfam" id="TIGR01351">
    <property type="entry name" value="adk"/>
    <property type="match status" value="1"/>
</dbReference>
<dbReference type="InterPro" id="IPR007862">
    <property type="entry name" value="Adenylate_kinase_lid-dom"/>
</dbReference>
<evidence type="ECO:0000256" key="1">
    <source>
        <dbReference type="ARBA" id="ARBA00022679"/>
    </source>
</evidence>
<dbReference type="HAMAP" id="MF_00235">
    <property type="entry name" value="Adenylate_kinase_Adk"/>
    <property type="match status" value="1"/>
</dbReference>
<gene>
    <name evidence="5" type="ORF">METZ01_LOCUS253000</name>
</gene>
<reference evidence="5" key="1">
    <citation type="submission" date="2018-05" db="EMBL/GenBank/DDBJ databases">
        <authorList>
            <person name="Lanie J.A."/>
            <person name="Ng W.-L."/>
            <person name="Kazmierczak K.M."/>
            <person name="Andrzejewski T.M."/>
            <person name="Davidsen T.M."/>
            <person name="Wayne K.J."/>
            <person name="Tettelin H."/>
            <person name="Glass J.I."/>
            <person name="Rusch D."/>
            <person name="Podicherti R."/>
            <person name="Tsui H.-C.T."/>
            <person name="Winkler M.E."/>
        </authorList>
    </citation>
    <scope>NUCLEOTIDE SEQUENCE</scope>
</reference>
<dbReference type="InterPro" id="IPR033690">
    <property type="entry name" value="Adenylat_kinase_CS"/>
</dbReference>
<dbReference type="PRINTS" id="PR00094">
    <property type="entry name" value="ADENYLTKNASE"/>
</dbReference>
<dbReference type="GO" id="GO:0005524">
    <property type="term" value="F:ATP binding"/>
    <property type="evidence" value="ECO:0007669"/>
    <property type="project" value="InterPro"/>
</dbReference>
<dbReference type="CDD" id="cd01428">
    <property type="entry name" value="ADK"/>
    <property type="match status" value="1"/>
</dbReference>
<name>A0A382IKJ4_9ZZZZ</name>
<dbReference type="NCBIfam" id="NF011100">
    <property type="entry name" value="PRK14527.1"/>
    <property type="match status" value="1"/>
</dbReference>
<protein>
    <recommendedName>
        <fullName evidence="4">Adenylate kinase active site lid domain-containing protein</fullName>
    </recommendedName>
</protein>
<evidence type="ECO:0000259" key="4">
    <source>
        <dbReference type="Pfam" id="PF05191"/>
    </source>
</evidence>